<reference evidence="4 5" key="1">
    <citation type="submission" date="2021-07" db="EMBL/GenBank/DDBJ databases">
        <title>Isolation and characterization of bacteria from a gold mining with a capacity of golden bioaccumulation.</title>
        <authorList>
            <person name="Yang X.J."/>
        </authorList>
    </citation>
    <scope>NUCLEOTIDE SEQUENCE [LARGE SCALE GENOMIC DNA]</scope>
    <source>
        <strain evidence="4 5">Au29</strain>
    </source>
</reference>
<protein>
    <submittedName>
        <fullName evidence="4">Porin</fullName>
    </submittedName>
</protein>
<evidence type="ECO:0000259" key="3">
    <source>
        <dbReference type="Pfam" id="PF13505"/>
    </source>
</evidence>
<sequence>MKTILLATAAAATMIAAPAFAQDAIGSVAVSYTNPSVDADGFNKVAADVWSVDGTVALPVKDWTVTLNGAVDYTKALGADDTSAMLAAHGTKLWTSDVRAGAFVAANTIGTGDTVWTVGAEAQKYLANATLTGAVAWSDTSIGDVWTVGGDAAYYVLPNLRLNAGVSYNNVDVTGGSVDAWTYGVGAEYEIKDTPFSVGAAYTRADIKSVDVDTWSFNVRYAFGGGLQARDRAGANLGVPAITRVLTGFKAPAKNVSM</sequence>
<keyword evidence="5" id="KW-1185">Reference proteome</keyword>
<organism evidence="4 5">
    <name type="scientific">Brevundimonas nasdae</name>
    <dbReference type="NCBI Taxonomy" id="172043"/>
    <lineage>
        <taxon>Bacteria</taxon>
        <taxon>Pseudomonadati</taxon>
        <taxon>Pseudomonadota</taxon>
        <taxon>Alphaproteobacteria</taxon>
        <taxon>Caulobacterales</taxon>
        <taxon>Caulobacteraceae</taxon>
        <taxon>Brevundimonas</taxon>
    </lineage>
</organism>
<dbReference type="Pfam" id="PF13505">
    <property type="entry name" value="OMP_b-brl"/>
    <property type="match status" value="1"/>
</dbReference>
<evidence type="ECO:0000313" key="4">
    <source>
        <dbReference type="EMBL" id="QYC10955.1"/>
    </source>
</evidence>
<keyword evidence="1 2" id="KW-0732">Signal</keyword>
<dbReference type="RefSeq" id="WP_201100524.1">
    <property type="nucleotide sequence ID" value="NZ_BAAAEE010000010.1"/>
</dbReference>
<feature type="domain" description="Outer membrane protein beta-barrel" evidence="3">
    <location>
        <begin position="7"/>
        <end position="223"/>
    </location>
</feature>
<feature type="signal peptide" evidence="2">
    <location>
        <begin position="1"/>
        <end position="21"/>
    </location>
</feature>
<name>A0ABX8TIB2_9CAUL</name>
<evidence type="ECO:0000256" key="1">
    <source>
        <dbReference type="ARBA" id="ARBA00022729"/>
    </source>
</evidence>
<dbReference type="EMBL" id="CP080034">
    <property type="protein sequence ID" value="QYC10955.1"/>
    <property type="molecule type" value="Genomic_DNA"/>
</dbReference>
<dbReference type="InterPro" id="IPR027385">
    <property type="entry name" value="Beta-barrel_OMP"/>
</dbReference>
<dbReference type="Proteomes" id="UP000824334">
    <property type="component" value="Chromosome"/>
</dbReference>
<dbReference type="GeneID" id="94374174"/>
<dbReference type="SUPFAM" id="SSF56935">
    <property type="entry name" value="Porins"/>
    <property type="match status" value="1"/>
</dbReference>
<feature type="chain" id="PRO_5047310295" evidence="2">
    <location>
        <begin position="22"/>
        <end position="258"/>
    </location>
</feature>
<dbReference type="Gene3D" id="2.40.160.20">
    <property type="match status" value="1"/>
</dbReference>
<evidence type="ECO:0000313" key="5">
    <source>
        <dbReference type="Proteomes" id="UP000824334"/>
    </source>
</evidence>
<accession>A0ABX8TIB2</accession>
<proteinExistence type="predicted"/>
<gene>
    <name evidence="4" type="ORF">KWG56_02780</name>
</gene>
<evidence type="ECO:0000256" key="2">
    <source>
        <dbReference type="SAM" id="SignalP"/>
    </source>
</evidence>